<reference evidence="2" key="1">
    <citation type="submission" date="2020-08" db="EMBL/GenBank/DDBJ databases">
        <title>Paracoccus amoyensis sp. nov., isolated from the surface seawater at coast of Xiamen, Fujian.</title>
        <authorList>
            <person name="Lyu L."/>
        </authorList>
    </citation>
    <scope>NUCLEOTIDE SEQUENCE</scope>
    <source>
        <strain evidence="2">11-3</strain>
    </source>
</reference>
<gene>
    <name evidence="2" type="ORF">H4P12_06290</name>
</gene>
<protein>
    <submittedName>
        <fullName evidence="2">SMI1/KNR4 family protein</fullName>
    </submittedName>
</protein>
<proteinExistence type="predicted"/>
<dbReference type="AlphaFoldDB" id="A0A926G5T8"/>
<evidence type="ECO:0000256" key="1">
    <source>
        <dbReference type="SAM" id="MobiDB-lite"/>
    </source>
</evidence>
<dbReference type="Proteomes" id="UP000608594">
    <property type="component" value="Unassembled WGS sequence"/>
</dbReference>
<keyword evidence="3" id="KW-1185">Reference proteome</keyword>
<dbReference type="InterPro" id="IPR037883">
    <property type="entry name" value="Knr4/Smi1-like_sf"/>
</dbReference>
<name>A0A926G5T8_9RHOB</name>
<dbReference type="SUPFAM" id="SSF160631">
    <property type="entry name" value="SMI1/KNR4-like"/>
    <property type="match status" value="1"/>
</dbReference>
<evidence type="ECO:0000313" key="2">
    <source>
        <dbReference type="EMBL" id="MBC9246328.1"/>
    </source>
</evidence>
<feature type="region of interest" description="Disordered" evidence="1">
    <location>
        <begin position="1"/>
        <end position="23"/>
    </location>
</feature>
<dbReference type="EMBL" id="JACOQL010000002">
    <property type="protein sequence ID" value="MBC9246328.1"/>
    <property type="molecule type" value="Genomic_DNA"/>
</dbReference>
<organism evidence="2 3">
    <name type="scientific">Paracoccus amoyensis</name>
    <dbReference type="NCBI Taxonomy" id="2760093"/>
    <lineage>
        <taxon>Bacteria</taxon>
        <taxon>Pseudomonadati</taxon>
        <taxon>Pseudomonadota</taxon>
        <taxon>Alphaproteobacteria</taxon>
        <taxon>Rhodobacterales</taxon>
        <taxon>Paracoccaceae</taxon>
        <taxon>Paracoccus</taxon>
    </lineage>
</organism>
<accession>A0A926G5T8</accession>
<evidence type="ECO:0000313" key="3">
    <source>
        <dbReference type="Proteomes" id="UP000608594"/>
    </source>
</evidence>
<dbReference type="RefSeq" id="WP_187792824.1">
    <property type="nucleotide sequence ID" value="NZ_JACOQL010000002.1"/>
</dbReference>
<sequence>MLAEVAANTDPDQVNSHFTRPDAREFRTRHNPVDVVPESLWGDITFYPFAALDDQQIGYAIDGRTGEAVADWPPNMLVVADCGGNPIMLDPSVEGEVFFAIHGMGSWDPQPVAKDISGFFKLLIAWLETSQQRGEGLYDETYELDPDSLALFRDLAAAQCVDDRYIRNAIALR</sequence>
<comment type="caution">
    <text evidence="2">The sequence shown here is derived from an EMBL/GenBank/DDBJ whole genome shotgun (WGS) entry which is preliminary data.</text>
</comment>